<accession>A0A2U8DWD0</accession>
<dbReference type="InterPro" id="IPR014017">
    <property type="entry name" value="DNA_helicase_UvrD-like_C"/>
</dbReference>
<evidence type="ECO:0000259" key="13">
    <source>
        <dbReference type="PROSITE" id="PS51198"/>
    </source>
</evidence>
<evidence type="ECO:0000313" key="16">
    <source>
        <dbReference type="Proteomes" id="UP000244910"/>
    </source>
</evidence>
<dbReference type="RefSeq" id="WP_032078847.1">
    <property type="nucleotide sequence ID" value="NZ_CP020953.1"/>
</dbReference>
<dbReference type="Pfam" id="PF21196">
    <property type="entry name" value="PcrA_UvrD_tudor"/>
    <property type="match status" value="1"/>
</dbReference>
<evidence type="ECO:0000256" key="3">
    <source>
        <dbReference type="ARBA" id="ARBA00022801"/>
    </source>
</evidence>
<dbReference type="Pfam" id="PF00580">
    <property type="entry name" value="UvrD-helicase"/>
    <property type="match status" value="1"/>
</dbReference>
<dbReference type="GO" id="GO:0005829">
    <property type="term" value="C:cytosol"/>
    <property type="evidence" value="ECO:0007669"/>
    <property type="project" value="TreeGrafter"/>
</dbReference>
<dbReference type="PANTHER" id="PTHR11070:SF2">
    <property type="entry name" value="ATP-DEPENDENT DNA HELICASE SRS2"/>
    <property type="match status" value="1"/>
</dbReference>
<dbReference type="EMBL" id="CP020953">
    <property type="protein sequence ID" value="AWI07018.1"/>
    <property type="molecule type" value="Genomic_DNA"/>
</dbReference>
<evidence type="ECO:0000256" key="8">
    <source>
        <dbReference type="ARBA" id="ARBA00034617"/>
    </source>
</evidence>
<dbReference type="Gene3D" id="1.10.486.10">
    <property type="entry name" value="PCRA, domain 4"/>
    <property type="match status" value="1"/>
</dbReference>
<evidence type="ECO:0000256" key="10">
    <source>
        <dbReference type="PROSITE-ProRule" id="PRU00560"/>
    </source>
</evidence>
<dbReference type="InterPro" id="IPR005751">
    <property type="entry name" value="ATP-dep_DNA_helicase_PcrA"/>
</dbReference>
<dbReference type="PROSITE" id="PS51217">
    <property type="entry name" value="UVRD_HELICASE_CTER"/>
    <property type="match status" value="1"/>
</dbReference>
<dbReference type="AlphaFoldDB" id="A0A2U8DWD0"/>
<dbReference type="GO" id="GO:0006260">
    <property type="term" value="P:DNA replication"/>
    <property type="evidence" value="ECO:0007669"/>
    <property type="project" value="InterPro"/>
</dbReference>
<dbReference type="GO" id="GO:0043138">
    <property type="term" value="F:3'-5' DNA helicase activity"/>
    <property type="evidence" value="ECO:0007669"/>
    <property type="project" value="UniProtKB-EC"/>
</dbReference>
<dbReference type="SUPFAM" id="SSF52540">
    <property type="entry name" value="P-loop containing nucleoside triphosphate hydrolases"/>
    <property type="match status" value="1"/>
</dbReference>
<gene>
    <name evidence="15" type="ORF">B9W14_21940</name>
</gene>
<dbReference type="CDD" id="cd17932">
    <property type="entry name" value="DEXQc_UvrD"/>
    <property type="match status" value="1"/>
</dbReference>
<dbReference type="CDD" id="cd18807">
    <property type="entry name" value="SF1_C_UvrD"/>
    <property type="match status" value="1"/>
</dbReference>
<sequence>MDLKILLNKEQYEAAVQVNGPLLILAGAGSGKTRVLTHRIAHMIKDLNIYPSKILAITFTNKAASEMKDRVRSLIGNEADNMWVSTFHSSCVRILRREIDKLGYNKNFAIYDTYDQKILIKQCMDELNINDDDITDREIINKIGEQKDNLISPDKYKKENEGNYRLNKIADAYILYQKRLKSNNALDFDDLIYKTVELFKKNQEVLDFYQRKFQYIMVDEYQDTNKSQYELVKLLAATHRNICVVGDDDQCIYAWRGADIRNILGFEKDYPEAKVIKLEQNYRSKGNILKAANDVIKNNAERKRKVLRTENEDGERIKIYRAYSDMEEANYVASQIRKITKDNGKKYKDFAVLYRTNAQSRTFEDIFMKSNIPYRIIGGLKFYDRKEIKDILAYLKFVNNPLDDVSLRRIINVPKRSIGDATVKKVQEFANSMEECMYSVLLDIEQVPSIPTRGTTSIKKFVSLINSFIRSKDEITVSSLIKEILDTTGYLEELKDSKDIDALSRIENLKELVSAAVEFESTSEDKSLSAFLEKVTLVSDIDNFNEDADTAVMMTVHSAKGLEFPVVFMVGMENGIFPGSQSLNDFSEMEESRRLCYVGITRAKEQLYMTSAEQRRVFGRTVSYSESDFIGEISKDLKENDNMAARNPIKSKSFSTYNNRNTTINNGATNHMNRSVNNSMSSPLNESTSNKNKENANSLKIQDIKAGLKVRHDKFGIGTIVGVSKSGEYTKLTIVFDKMGIKNLMYGVASLEFV</sequence>
<keyword evidence="3 10" id="KW-0378">Hydrolase</keyword>
<evidence type="ECO:0000256" key="1">
    <source>
        <dbReference type="ARBA" id="ARBA00009922"/>
    </source>
</evidence>
<dbReference type="Proteomes" id="UP000244910">
    <property type="component" value="Chromosome"/>
</dbReference>
<dbReference type="GO" id="GO:0003677">
    <property type="term" value="F:DNA binding"/>
    <property type="evidence" value="ECO:0007669"/>
    <property type="project" value="UniProtKB-KW"/>
</dbReference>
<evidence type="ECO:0000256" key="7">
    <source>
        <dbReference type="ARBA" id="ARBA00023235"/>
    </source>
</evidence>
<dbReference type="Gene3D" id="3.40.50.300">
    <property type="entry name" value="P-loop containing nucleotide triphosphate hydrolases"/>
    <property type="match status" value="2"/>
</dbReference>
<dbReference type="PANTHER" id="PTHR11070">
    <property type="entry name" value="UVRD / RECB / PCRA DNA HELICASE FAMILY MEMBER"/>
    <property type="match status" value="1"/>
</dbReference>
<dbReference type="KEGG" id="cdrk:B9W14_21940"/>
<organism evidence="15 16">
    <name type="scientific">Clostridium drakei</name>
    <dbReference type="NCBI Taxonomy" id="332101"/>
    <lineage>
        <taxon>Bacteria</taxon>
        <taxon>Bacillati</taxon>
        <taxon>Bacillota</taxon>
        <taxon>Clostridia</taxon>
        <taxon>Eubacteriales</taxon>
        <taxon>Clostridiaceae</taxon>
        <taxon>Clostridium</taxon>
    </lineage>
</organism>
<dbReference type="GO" id="GO:0000725">
    <property type="term" value="P:recombinational repair"/>
    <property type="evidence" value="ECO:0007669"/>
    <property type="project" value="TreeGrafter"/>
</dbReference>
<dbReference type="NCBIfam" id="TIGR01073">
    <property type="entry name" value="pcrA"/>
    <property type="match status" value="1"/>
</dbReference>
<comment type="similarity">
    <text evidence="1 11">Belongs to the helicase family. UvrD subfamily.</text>
</comment>
<dbReference type="FunFam" id="1.10.486.10:FF:000003">
    <property type="entry name" value="ATP-dependent DNA helicase"/>
    <property type="match status" value="1"/>
</dbReference>
<dbReference type="EC" id="5.6.2.4" evidence="11"/>
<keyword evidence="2 10" id="KW-0547">Nucleotide-binding</keyword>
<comment type="catalytic activity">
    <reaction evidence="9 11">
        <text>ATP + H2O = ADP + phosphate + H(+)</text>
        <dbReference type="Rhea" id="RHEA:13065"/>
        <dbReference type="ChEBI" id="CHEBI:15377"/>
        <dbReference type="ChEBI" id="CHEBI:15378"/>
        <dbReference type="ChEBI" id="CHEBI:30616"/>
        <dbReference type="ChEBI" id="CHEBI:43474"/>
        <dbReference type="ChEBI" id="CHEBI:456216"/>
        <dbReference type="EC" id="5.6.2.4"/>
    </reaction>
</comment>
<reference evidence="16" key="1">
    <citation type="submission" date="2017-04" db="EMBL/GenBank/DDBJ databases">
        <authorList>
            <person name="Song Y."/>
            <person name="Cho B.-K."/>
        </authorList>
    </citation>
    <scope>NUCLEOTIDE SEQUENCE [LARGE SCALE GENOMIC DNA]</scope>
    <source>
        <strain evidence="16">SL1</strain>
    </source>
</reference>
<keyword evidence="4 10" id="KW-0347">Helicase</keyword>
<evidence type="ECO:0000256" key="6">
    <source>
        <dbReference type="ARBA" id="ARBA00023125"/>
    </source>
</evidence>
<evidence type="ECO:0000313" key="15">
    <source>
        <dbReference type="EMBL" id="AWI07018.1"/>
    </source>
</evidence>
<dbReference type="PROSITE" id="PS51198">
    <property type="entry name" value="UVRD_HELICASE_ATP_BIND"/>
    <property type="match status" value="1"/>
</dbReference>
<dbReference type="GO" id="GO:0005524">
    <property type="term" value="F:ATP binding"/>
    <property type="evidence" value="ECO:0007669"/>
    <property type="project" value="UniProtKB-UniRule"/>
</dbReference>
<keyword evidence="6 11" id="KW-0238">DNA-binding</keyword>
<keyword evidence="16" id="KW-1185">Reference proteome</keyword>
<evidence type="ECO:0000259" key="14">
    <source>
        <dbReference type="PROSITE" id="PS51217"/>
    </source>
</evidence>
<dbReference type="InterPro" id="IPR000212">
    <property type="entry name" value="DNA_helicase_UvrD/REP"/>
</dbReference>
<proteinExistence type="inferred from homology"/>
<evidence type="ECO:0000256" key="2">
    <source>
        <dbReference type="ARBA" id="ARBA00022741"/>
    </source>
</evidence>
<name>A0A2U8DWD0_9CLOT</name>
<comment type="catalytic activity">
    <reaction evidence="8">
        <text>Couples ATP hydrolysis with the unwinding of duplex DNA by translocating in the 3'-5' direction.</text>
        <dbReference type="EC" id="5.6.2.4"/>
    </reaction>
</comment>
<keyword evidence="5 10" id="KW-0067">ATP-binding</keyword>
<evidence type="ECO:0000256" key="5">
    <source>
        <dbReference type="ARBA" id="ARBA00022840"/>
    </source>
</evidence>
<dbReference type="Pfam" id="PF13361">
    <property type="entry name" value="UvrD_C"/>
    <property type="match status" value="1"/>
</dbReference>
<feature type="region of interest" description="Disordered" evidence="12">
    <location>
        <begin position="664"/>
        <end position="697"/>
    </location>
</feature>
<feature type="domain" description="UvrD-like helicase ATP-binding" evidence="13">
    <location>
        <begin position="5"/>
        <end position="285"/>
    </location>
</feature>
<dbReference type="InterPro" id="IPR014016">
    <property type="entry name" value="UvrD-like_ATP-bd"/>
</dbReference>
<evidence type="ECO:0000256" key="12">
    <source>
        <dbReference type="SAM" id="MobiDB-lite"/>
    </source>
</evidence>
<dbReference type="OrthoDB" id="9810135at2"/>
<dbReference type="InterPro" id="IPR027417">
    <property type="entry name" value="P-loop_NTPase"/>
</dbReference>
<evidence type="ECO:0000256" key="11">
    <source>
        <dbReference type="RuleBase" id="RU364053"/>
    </source>
</evidence>
<feature type="binding site" evidence="10">
    <location>
        <begin position="26"/>
        <end position="33"/>
    </location>
    <ligand>
        <name>ATP</name>
        <dbReference type="ChEBI" id="CHEBI:30616"/>
    </ligand>
</feature>
<dbReference type="InterPro" id="IPR013986">
    <property type="entry name" value="DExx_box_DNA_helicase_dom_sf"/>
</dbReference>
<dbReference type="Gene3D" id="1.10.10.160">
    <property type="match status" value="1"/>
</dbReference>
<protein>
    <recommendedName>
        <fullName evidence="11">ATP-dependent DNA helicase</fullName>
        <ecNumber evidence="11">5.6.2.4</ecNumber>
    </recommendedName>
</protein>
<keyword evidence="7" id="KW-0413">Isomerase</keyword>
<feature type="domain" description="UvrD-like helicase C-terminal" evidence="14">
    <location>
        <begin position="286"/>
        <end position="561"/>
    </location>
</feature>
<dbReference type="GO" id="GO:0033202">
    <property type="term" value="C:DNA helicase complex"/>
    <property type="evidence" value="ECO:0007669"/>
    <property type="project" value="TreeGrafter"/>
</dbReference>
<dbReference type="GO" id="GO:0016887">
    <property type="term" value="F:ATP hydrolysis activity"/>
    <property type="evidence" value="ECO:0007669"/>
    <property type="project" value="RHEA"/>
</dbReference>
<evidence type="ECO:0000256" key="4">
    <source>
        <dbReference type="ARBA" id="ARBA00022806"/>
    </source>
</evidence>
<evidence type="ECO:0000256" key="9">
    <source>
        <dbReference type="ARBA" id="ARBA00048988"/>
    </source>
</evidence>